<sequence length="654" mass="72994">MALAAQFLLRIPQLGRKNINFPSYKHRGNYQPLFLSCNYSTNDNCSSTSSSKKKNYLELTDDELLRECEMDTYKSSGPGGQHRNKRESAVRLKHVPTGVIAQAAEDRSQHKNRASALSRLRTLLALKVRSSVNLDAYSPPPQLLQILPPKSTIRSSEVGPQIGPNNPKFALGMQALLDLIFAVEGSVSEAAKLLGLSTGALSRLILSDDSLRMAVNEFRTSKSCNIEELEMGVDLQGKLRLALGSVKDHATIGKAMIYNYDGKGFSDIEIAVVRATGHDAGPIDDKYMHEILFLVSNSPGSISFLAERISRRLGKTRNRLVSLKTLLLIHRLLRGGNRDFERQLRNSYVSGYLQLTTCWFLRNSDPSVSFLHKYAAYLEERMGWVINQAGKLEPVMSPDVEFQCHGEKSVNMVFRKLLKCQVFIDKVLQTSPFDSLPCDNLFQAAMINILKESFQVYMTFCEGLAALVDLFFESARRARALAYDILKRASQQTQELHDLYENCKRRIDNKNLEYPSVQIITMEHVLALEQCLGCTPVRSMGCPLLSKTTGSIPPILSCLTKSAELQVAMTANEGEKDNQKNEVSVSSTLFSCTLETKISKVWVVFEDEDFKKSGSPIAGFFGDTSVHQTPPEIMLNGRQTGHSKTYSCLNPFLT</sequence>
<keyword evidence="2" id="KW-1185">Reference proteome</keyword>
<organism evidence="1 2">
    <name type="scientific">Citrus sinensis</name>
    <name type="common">Sweet orange</name>
    <name type="synonym">Citrus aurantium var. sinensis</name>
    <dbReference type="NCBI Taxonomy" id="2711"/>
    <lineage>
        <taxon>Eukaryota</taxon>
        <taxon>Viridiplantae</taxon>
        <taxon>Streptophyta</taxon>
        <taxon>Embryophyta</taxon>
        <taxon>Tracheophyta</taxon>
        <taxon>Spermatophyta</taxon>
        <taxon>Magnoliopsida</taxon>
        <taxon>eudicotyledons</taxon>
        <taxon>Gunneridae</taxon>
        <taxon>Pentapetalae</taxon>
        <taxon>rosids</taxon>
        <taxon>malvids</taxon>
        <taxon>Sapindales</taxon>
        <taxon>Rutaceae</taxon>
        <taxon>Aurantioideae</taxon>
        <taxon>Citrus</taxon>
    </lineage>
</organism>
<gene>
    <name evidence="1" type="ORF">KPL71_008650</name>
</gene>
<name>A0ACB8M9J7_CITSI</name>
<evidence type="ECO:0000313" key="1">
    <source>
        <dbReference type="EMBL" id="KAH9781870.1"/>
    </source>
</evidence>
<accession>A0ACB8M9J7</accession>
<comment type="caution">
    <text evidence="1">The sequence shown here is derived from an EMBL/GenBank/DDBJ whole genome shotgun (WGS) entry which is preliminary data.</text>
</comment>
<evidence type="ECO:0000313" key="2">
    <source>
        <dbReference type="Proteomes" id="UP000829398"/>
    </source>
</evidence>
<protein>
    <submittedName>
        <fullName evidence="1">Clathrin assembly protein</fullName>
    </submittedName>
</protein>
<reference evidence="2" key="1">
    <citation type="journal article" date="2023" name="Hortic. Res.">
        <title>A chromosome-level phased genome enabling allele-level studies in sweet orange: a case study on citrus Huanglongbing tolerance.</title>
        <authorList>
            <person name="Wu B."/>
            <person name="Yu Q."/>
            <person name="Deng Z."/>
            <person name="Duan Y."/>
            <person name="Luo F."/>
            <person name="Gmitter F. Jr."/>
        </authorList>
    </citation>
    <scope>NUCLEOTIDE SEQUENCE [LARGE SCALE GENOMIC DNA]</scope>
    <source>
        <strain evidence="2">cv. Valencia</strain>
    </source>
</reference>
<dbReference type="Proteomes" id="UP000829398">
    <property type="component" value="Chromosome 3"/>
</dbReference>
<dbReference type="EMBL" id="CM039172">
    <property type="protein sequence ID" value="KAH9781870.1"/>
    <property type="molecule type" value="Genomic_DNA"/>
</dbReference>
<proteinExistence type="predicted"/>